<dbReference type="Pfam" id="PF21306">
    <property type="entry name" value="TetR_C_40"/>
    <property type="match status" value="1"/>
</dbReference>
<dbReference type="InterPro" id="IPR050109">
    <property type="entry name" value="HTH-type_TetR-like_transc_reg"/>
</dbReference>
<name>S4XGV5_9CORY</name>
<dbReference type="RefSeq" id="WP_020440248.1">
    <property type="nucleotide sequence ID" value="NC_021663.1"/>
</dbReference>
<evidence type="ECO:0000256" key="4">
    <source>
        <dbReference type="PROSITE-ProRule" id="PRU00335"/>
    </source>
</evidence>
<dbReference type="InterPro" id="IPR049513">
    <property type="entry name" value="TetR_C_40"/>
</dbReference>
<dbReference type="InterPro" id="IPR009057">
    <property type="entry name" value="Homeodomain-like_sf"/>
</dbReference>
<dbReference type="EMBL" id="CP003696">
    <property type="protein sequence ID" value="AGP29883.1"/>
    <property type="molecule type" value="Genomic_DNA"/>
</dbReference>
<keyword evidence="3" id="KW-0804">Transcription</keyword>
<dbReference type="SUPFAM" id="SSF46689">
    <property type="entry name" value="Homeodomain-like"/>
    <property type="match status" value="1"/>
</dbReference>
<evidence type="ECO:0000313" key="6">
    <source>
        <dbReference type="EMBL" id="AGP29883.1"/>
    </source>
</evidence>
<dbReference type="STRING" id="1200352.A606_01140"/>
<dbReference type="OrthoDB" id="3481545at2"/>
<evidence type="ECO:0000256" key="1">
    <source>
        <dbReference type="ARBA" id="ARBA00023015"/>
    </source>
</evidence>
<feature type="domain" description="HTH tetR-type" evidence="5">
    <location>
        <begin position="31"/>
        <end position="90"/>
    </location>
</feature>
<protein>
    <submittedName>
        <fullName evidence="6">TetR family transcriptional regulator</fullName>
    </submittedName>
</protein>
<gene>
    <name evidence="6" type="ORF">A606_01140</name>
</gene>
<keyword evidence="7" id="KW-1185">Reference proteome</keyword>
<dbReference type="GO" id="GO:0003700">
    <property type="term" value="F:DNA-binding transcription factor activity"/>
    <property type="evidence" value="ECO:0007669"/>
    <property type="project" value="TreeGrafter"/>
</dbReference>
<organism evidence="6 7">
    <name type="scientific">Corynebacterium terpenotabidum Y-11</name>
    <dbReference type="NCBI Taxonomy" id="1200352"/>
    <lineage>
        <taxon>Bacteria</taxon>
        <taxon>Bacillati</taxon>
        <taxon>Actinomycetota</taxon>
        <taxon>Actinomycetes</taxon>
        <taxon>Mycobacteriales</taxon>
        <taxon>Corynebacteriaceae</taxon>
        <taxon>Corynebacterium</taxon>
    </lineage>
</organism>
<evidence type="ECO:0000256" key="2">
    <source>
        <dbReference type="ARBA" id="ARBA00023125"/>
    </source>
</evidence>
<evidence type="ECO:0000259" key="5">
    <source>
        <dbReference type="PROSITE" id="PS50977"/>
    </source>
</evidence>
<dbReference type="InterPro" id="IPR001647">
    <property type="entry name" value="HTH_TetR"/>
</dbReference>
<dbReference type="HOGENOM" id="CLU_069356_0_0_11"/>
<proteinExistence type="predicted"/>
<dbReference type="Gene3D" id="1.10.357.10">
    <property type="entry name" value="Tetracycline Repressor, domain 2"/>
    <property type="match status" value="1"/>
</dbReference>
<evidence type="ECO:0000256" key="3">
    <source>
        <dbReference type="ARBA" id="ARBA00023163"/>
    </source>
</evidence>
<dbReference type="GO" id="GO:0000976">
    <property type="term" value="F:transcription cis-regulatory region binding"/>
    <property type="evidence" value="ECO:0007669"/>
    <property type="project" value="TreeGrafter"/>
</dbReference>
<dbReference type="AlphaFoldDB" id="S4XGV5"/>
<dbReference type="Pfam" id="PF00440">
    <property type="entry name" value="TetR_N"/>
    <property type="match status" value="1"/>
</dbReference>
<dbReference type="PATRIC" id="fig|1200352.3.peg.227"/>
<dbReference type="KEGG" id="cter:A606_01140"/>
<sequence length="229" mass="24223">MTDSGTTVPQDSIDWLTALLTAAPEGVGRRERTRNALLQAGLTLIAAGETEVPVLAITRAAGVSNGSFYNFFDDKQQFFDEAAEVAAERFAALLDRGDAEATAGDGPDIAAMVCTNFRIIGRAHRLAPVLSKVLIHRAADYYSTGGGFISRVRRDVATGVDAGVFRVSDREGVVGTLVGATVMLGARLHDHPDLDAATTTDAVARDVLRMLGVPDDEADRVLALPLPFG</sequence>
<accession>S4XGV5</accession>
<keyword evidence="1" id="KW-0805">Transcription regulation</keyword>
<dbReference type="Proteomes" id="UP000014809">
    <property type="component" value="Chromosome"/>
</dbReference>
<reference evidence="6 7" key="1">
    <citation type="submission" date="2012-06" db="EMBL/GenBank/DDBJ databases">
        <title>Complete genome sequence of Corynebacterium terpenotabidum Y-11 (=DSM 44721).</title>
        <authorList>
            <person name="Ruckert C."/>
            <person name="Albersmeier A."/>
            <person name="Al-Dilaimi A."/>
            <person name="Szczepanowski R."/>
            <person name="Kalinowski J."/>
        </authorList>
    </citation>
    <scope>NUCLEOTIDE SEQUENCE [LARGE SCALE GENOMIC DNA]</scope>
    <source>
        <strain evidence="6 7">Y-11</strain>
    </source>
</reference>
<dbReference type="PANTHER" id="PTHR30055:SF234">
    <property type="entry name" value="HTH-TYPE TRANSCRIPTIONAL REGULATOR BETI"/>
    <property type="match status" value="1"/>
</dbReference>
<dbReference type="eggNOG" id="COG1309">
    <property type="taxonomic scope" value="Bacteria"/>
</dbReference>
<dbReference type="PROSITE" id="PS50977">
    <property type="entry name" value="HTH_TETR_2"/>
    <property type="match status" value="1"/>
</dbReference>
<dbReference type="PANTHER" id="PTHR30055">
    <property type="entry name" value="HTH-TYPE TRANSCRIPTIONAL REGULATOR RUTR"/>
    <property type="match status" value="1"/>
</dbReference>
<evidence type="ECO:0000313" key="7">
    <source>
        <dbReference type="Proteomes" id="UP000014809"/>
    </source>
</evidence>
<feature type="DNA-binding region" description="H-T-H motif" evidence="4">
    <location>
        <begin position="53"/>
        <end position="72"/>
    </location>
</feature>
<keyword evidence="2 4" id="KW-0238">DNA-binding</keyword>